<dbReference type="InterPro" id="IPR023378">
    <property type="entry name" value="YheA/YmcA-like_dom_sf"/>
</dbReference>
<organism evidence="1 2">
    <name type="scientific">Candidatus Blautia merdavium</name>
    <dbReference type="NCBI Taxonomy" id="2838494"/>
    <lineage>
        <taxon>Bacteria</taxon>
        <taxon>Bacillati</taxon>
        <taxon>Bacillota</taxon>
        <taxon>Clostridia</taxon>
        <taxon>Lachnospirales</taxon>
        <taxon>Lachnospiraceae</taxon>
        <taxon>Blautia</taxon>
    </lineage>
</organism>
<proteinExistence type="predicted"/>
<accession>A0A9D2T9Z9</accession>
<protein>
    <submittedName>
        <fullName evidence="1">YlbF family regulator</fullName>
    </submittedName>
</protein>
<dbReference type="Gene3D" id="1.20.1500.10">
    <property type="entry name" value="YheA/YmcA-like"/>
    <property type="match status" value="1"/>
</dbReference>
<dbReference type="Pfam" id="PF06133">
    <property type="entry name" value="Com_YlbF"/>
    <property type="match status" value="1"/>
</dbReference>
<dbReference type="InterPro" id="IPR010368">
    <property type="entry name" value="Com_YlbF"/>
</dbReference>
<sequence length="113" mass="13063">MSFIDTCTQMLISAVKNGSVYKQYCEALEVVNQNPELKKQIDELRVLNYRIQTESEEINLYEAIDHVDERMEELCRIPEVNRFMETELALCKQLQGISTAIHQGINLDVPELS</sequence>
<reference evidence="1" key="1">
    <citation type="journal article" date="2021" name="PeerJ">
        <title>Extensive microbial diversity within the chicken gut microbiome revealed by metagenomics and culture.</title>
        <authorList>
            <person name="Gilroy R."/>
            <person name="Ravi A."/>
            <person name="Getino M."/>
            <person name="Pursley I."/>
            <person name="Horton D.L."/>
            <person name="Alikhan N.F."/>
            <person name="Baker D."/>
            <person name="Gharbi K."/>
            <person name="Hall N."/>
            <person name="Watson M."/>
            <person name="Adriaenssens E.M."/>
            <person name="Foster-Nyarko E."/>
            <person name="Jarju S."/>
            <person name="Secka A."/>
            <person name="Antonio M."/>
            <person name="Oren A."/>
            <person name="Chaudhuri R.R."/>
            <person name="La Ragione R."/>
            <person name="Hildebrand F."/>
            <person name="Pallen M.J."/>
        </authorList>
    </citation>
    <scope>NUCLEOTIDE SEQUENCE</scope>
    <source>
        <strain evidence="1">ChiBcec2-3848</strain>
    </source>
</reference>
<dbReference type="AlphaFoldDB" id="A0A9D2T9Z9"/>
<evidence type="ECO:0000313" key="2">
    <source>
        <dbReference type="Proteomes" id="UP000823886"/>
    </source>
</evidence>
<dbReference type="Proteomes" id="UP000823886">
    <property type="component" value="Unassembled WGS sequence"/>
</dbReference>
<evidence type="ECO:0000313" key="1">
    <source>
        <dbReference type="EMBL" id="HJC62815.1"/>
    </source>
</evidence>
<dbReference type="SUPFAM" id="SSF158622">
    <property type="entry name" value="YheA/YmcA-like"/>
    <property type="match status" value="1"/>
</dbReference>
<gene>
    <name evidence="1" type="ORF">H9753_04230</name>
</gene>
<name>A0A9D2T9Z9_9FIRM</name>
<dbReference type="EMBL" id="DWVZ01000052">
    <property type="protein sequence ID" value="HJC62815.1"/>
    <property type="molecule type" value="Genomic_DNA"/>
</dbReference>
<comment type="caution">
    <text evidence="1">The sequence shown here is derived from an EMBL/GenBank/DDBJ whole genome shotgun (WGS) entry which is preliminary data.</text>
</comment>
<reference evidence="1" key="2">
    <citation type="submission" date="2021-04" db="EMBL/GenBank/DDBJ databases">
        <authorList>
            <person name="Gilroy R."/>
        </authorList>
    </citation>
    <scope>NUCLEOTIDE SEQUENCE</scope>
    <source>
        <strain evidence="1">ChiBcec2-3848</strain>
    </source>
</reference>